<evidence type="ECO:0000313" key="1">
    <source>
        <dbReference type="EMBL" id="BAT09616.1"/>
    </source>
</evidence>
<dbReference type="Proteomes" id="UP000059680">
    <property type="component" value="Chromosome 10"/>
</dbReference>
<reference evidence="1 2" key="3">
    <citation type="journal article" date="2013" name="Rice">
        <title>Improvement of the Oryza sativa Nipponbare reference genome using next generation sequence and optical map data.</title>
        <authorList>
            <person name="Kawahara Y."/>
            <person name="de la Bastide M."/>
            <person name="Hamilton J.P."/>
            <person name="Kanamori H."/>
            <person name="McCombie W.R."/>
            <person name="Ouyang S."/>
            <person name="Schwartz D.C."/>
            <person name="Tanaka T."/>
            <person name="Wu J."/>
            <person name="Zhou S."/>
            <person name="Childs K.L."/>
            <person name="Davidson R.M."/>
            <person name="Lin H."/>
            <person name="Quesada-Ocampo L."/>
            <person name="Vaillancourt B."/>
            <person name="Sakai H."/>
            <person name="Lee S.S."/>
            <person name="Kim J."/>
            <person name="Numa H."/>
            <person name="Itoh T."/>
            <person name="Buell C.R."/>
            <person name="Matsumoto T."/>
        </authorList>
    </citation>
    <scope>NUCLEOTIDE SEQUENCE [LARGE SCALE GENOMIC DNA]</scope>
    <source>
        <strain evidence="2">cv. Nipponbare</strain>
    </source>
</reference>
<dbReference type="PaxDb" id="39947-A0A0P0XRJ7"/>
<accession>A0A0P0XRJ7</accession>
<reference evidence="1 2" key="2">
    <citation type="journal article" date="2013" name="Plant Cell Physiol.">
        <title>Rice Annotation Project Database (RAP-DB): an integrative and interactive database for rice genomics.</title>
        <authorList>
            <person name="Sakai H."/>
            <person name="Lee S.S."/>
            <person name="Tanaka T."/>
            <person name="Numa H."/>
            <person name="Kim J."/>
            <person name="Kawahara Y."/>
            <person name="Wakimoto H."/>
            <person name="Yang C.C."/>
            <person name="Iwamoto M."/>
            <person name="Abe T."/>
            <person name="Yamada Y."/>
            <person name="Muto A."/>
            <person name="Inokuchi H."/>
            <person name="Ikemura T."/>
            <person name="Matsumoto T."/>
            <person name="Sasaki T."/>
            <person name="Itoh T."/>
        </authorList>
    </citation>
    <scope>NUCLEOTIDE SEQUENCE [LARGE SCALE GENOMIC DNA]</scope>
    <source>
        <strain evidence="2">cv. Nipponbare</strain>
    </source>
</reference>
<evidence type="ECO:0000313" key="2">
    <source>
        <dbReference type="Proteomes" id="UP000059680"/>
    </source>
</evidence>
<dbReference type="AlphaFoldDB" id="A0A0P0XRJ7"/>
<keyword evidence="2" id="KW-1185">Reference proteome</keyword>
<sequence length="140" mass="14615">MRGAAGGGARLRVVARAAAAAHAAAPCGARPTLRRCGARAGARGAVRWAWNRAAALCGARLLEARGSRARRAATPGGARPAAARGNANGCYDGGRRCRAGHSRRRLTAVRRRGRRRNVMPCCVVSPIRACIGEVRLCHDG</sequence>
<organism evidence="1 2">
    <name type="scientific">Oryza sativa subsp. japonica</name>
    <name type="common">Rice</name>
    <dbReference type="NCBI Taxonomy" id="39947"/>
    <lineage>
        <taxon>Eukaryota</taxon>
        <taxon>Viridiplantae</taxon>
        <taxon>Streptophyta</taxon>
        <taxon>Embryophyta</taxon>
        <taxon>Tracheophyta</taxon>
        <taxon>Spermatophyta</taxon>
        <taxon>Magnoliopsida</taxon>
        <taxon>Liliopsida</taxon>
        <taxon>Poales</taxon>
        <taxon>Poaceae</taxon>
        <taxon>BOP clade</taxon>
        <taxon>Oryzoideae</taxon>
        <taxon>Oryzeae</taxon>
        <taxon>Oryzinae</taxon>
        <taxon>Oryza</taxon>
        <taxon>Oryza sativa</taxon>
    </lineage>
</organism>
<dbReference type="InParanoid" id="A0A0P0XRJ7"/>
<gene>
    <name evidence="1" type="ordered locus">Os10g0108933</name>
    <name evidence="1" type="ORF">OSNPB_100108933</name>
</gene>
<proteinExistence type="predicted"/>
<reference evidence="2" key="1">
    <citation type="journal article" date="2005" name="Nature">
        <title>The map-based sequence of the rice genome.</title>
        <authorList>
            <consortium name="International rice genome sequencing project (IRGSP)"/>
            <person name="Matsumoto T."/>
            <person name="Wu J."/>
            <person name="Kanamori H."/>
            <person name="Katayose Y."/>
            <person name="Fujisawa M."/>
            <person name="Namiki N."/>
            <person name="Mizuno H."/>
            <person name="Yamamoto K."/>
            <person name="Antonio B.A."/>
            <person name="Baba T."/>
            <person name="Sakata K."/>
            <person name="Nagamura Y."/>
            <person name="Aoki H."/>
            <person name="Arikawa K."/>
            <person name="Arita K."/>
            <person name="Bito T."/>
            <person name="Chiden Y."/>
            <person name="Fujitsuka N."/>
            <person name="Fukunaka R."/>
            <person name="Hamada M."/>
            <person name="Harada C."/>
            <person name="Hayashi A."/>
            <person name="Hijishita S."/>
            <person name="Honda M."/>
            <person name="Hosokawa S."/>
            <person name="Ichikawa Y."/>
            <person name="Idonuma A."/>
            <person name="Iijima M."/>
            <person name="Ikeda M."/>
            <person name="Ikeno M."/>
            <person name="Ito K."/>
            <person name="Ito S."/>
            <person name="Ito T."/>
            <person name="Ito Y."/>
            <person name="Ito Y."/>
            <person name="Iwabuchi A."/>
            <person name="Kamiya K."/>
            <person name="Karasawa W."/>
            <person name="Kurita K."/>
            <person name="Katagiri S."/>
            <person name="Kikuta A."/>
            <person name="Kobayashi H."/>
            <person name="Kobayashi N."/>
            <person name="Machita K."/>
            <person name="Maehara T."/>
            <person name="Masukawa M."/>
            <person name="Mizubayashi T."/>
            <person name="Mukai Y."/>
            <person name="Nagasaki H."/>
            <person name="Nagata Y."/>
            <person name="Naito S."/>
            <person name="Nakashima M."/>
            <person name="Nakama Y."/>
            <person name="Nakamichi Y."/>
            <person name="Nakamura M."/>
            <person name="Meguro A."/>
            <person name="Negishi M."/>
            <person name="Ohta I."/>
            <person name="Ohta T."/>
            <person name="Okamoto M."/>
            <person name="Ono N."/>
            <person name="Saji S."/>
            <person name="Sakaguchi M."/>
            <person name="Sakai K."/>
            <person name="Shibata M."/>
            <person name="Shimokawa T."/>
            <person name="Song J."/>
            <person name="Takazaki Y."/>
            <person name="Terasawa K."/>
            <person name="Tsugane M."/>
            <person name="Tsuji K."/>
            <person name="Ueda S."/>
            <person name="Waki K."/>
            <person name="Yamagata H."/>
            <person name="Yamamoto M."/>
            <person name="Yamamoto S."/>
            <person name="Yamane H."/>
            <person name="Yoshiki S."/>
            <person name="Yoshihara R."/>
            <person name="Yukawa K."/>
            <person name="Zhong H."/>
            <person name="Yano M."/>
            <person name="Yuan Q."/>
            <person name="Ouyang S."/>
            <person name="Liu J."/>
            <person name="Jones K.M."/>
            <person name="Gansberger K."/>
            <person name="Moffat K."/>
            <person name="Hill J."/>
            <person name="Bera J."/>
            <person name="Fadrosh D."/>
            <person name="Jin S."/>
            <person name="Johri S."/>
            <person name="Kim M."/>
            <person name="Overton L."/>
            <person name="Reardon M."/>
            <person name="Tsitrin T."/>
            <person name="Vuong H."/>
            <person name="Weaver B."/>
            <person name="Ciecko A."/>
            <person name="Tallon L."/>
            <person name="Jackson J."/>
            <person name="Pai G."/>
            <person name="Aken S.V."/>
            <person name="Utterback T."/>
            <person name="Reidmuller S."/>
            <person name="Feldblyum T."/>
            <person name="Hsiao J."/>
            <person name="Zismann V."/>
            <person name="Iobst S."/>
            <person name="de Vazeille A.R."/>
            <person name="Buell C.R."/>
            <person name="Ying K."/>
            <person name="Li Y."/>
            <person name="Lu T."/>
            <person name="Huang Y."/>
            <person name="Zhao Q."/>
            <person name="Feng Q."/>
            <person name="Zhang L."/>
            <person name="Zhu J."/>
            <person name="Weng Q."/>
            <person name="Mu J."/>
            <person name="Lu Y."/>
            <person name="Fan D."/>
            <person name="Liu Y."/>
            <person name="Guan J."/>
            <person name="Zhang Y."/>
            <person name="Yu S."/>
            <person name="Liu X."/>
            <person name="Zhang Y."/>
            <person name="Hong G."/>
            <person name="Han B."/>
            <person name="Choisne N."/>
            <person name="Demange N."/>
            <person name="Orjeda G."/>
            <person name="Samain S."/>
            <person name="Cattolico L."/>
            <person name="Pelletier E."/>
            <person name="Couloux A."/>
            <person name="Segurens B."/>
            <person name="Wincker P."/>
            <person name="D'Hont A."/>
            <person name="Scarpelli C."/>
            <person name="Weissenbach J."/>
            <person name="Salanoubat M."/>
            <person name="Quetier F."/>
            <person name="Yu Y."/>
            <person name="Kim H.R."/>
            <person name="Rambo T."/>
            <person name="Currie J."/>
            <person name="Collura K."/>
            <person name="Luo M."/>
            <person name="Yang T."/>
            <person name="Ammiraju J.S.S."/>
            <person name="Engler F."/>
            <person name="Soderlund C."/>
            <person name="Wing R.A."/>
            <person name="Palmer L.E."/>
            <person name="de la Bastide M."/>
            <person name="Spiegel L."/>
            <person name="Nascimento L."/>
            <person name="Zutavern T."/>
            <person name="O'Shaughnessy A."/>
            <person name="Dike S."/>
            <person name="Dedhia N."/>
            <person name="Preston R."/>
            <person name="Balija V."/>
            <person name="McCombie W.R."/>
            <person name="Chow T."/>
            <person name="Chen H."/>
            <person name="Chung M."/>
            <person name="Chen C."/>
            <person name="Shaw J."/>
            <person name="Wu H."/>
            <person name="Hsiao K."/>
            <person name="Chao Y."/>
            <person name="Chu M."/>
            <person name="Cheng C."/>
            <person name="Hour A."/>
            <person name="Lee P."/>
            <person name="Lin S."/>
            <person name="Lin Y."/>
            <person name="Liou J."/>
            <person name="Liu S."/>
            <person name="Hsing Y."/>
            <person name="Raghuvanshi S."/>
            <person name="Mohanty A."/>
            <person name="Bharti A.K."/>
            <person name="Gaur A."/>
            <person name="Gupta V."/>
            <person name="Kumar D."/>
            <person name="Ravi V."/>
            <person name="Vij S."/>
            <person name="Kapur A."/>
            <person name="Khurana P."/>
            <person name="Khurana P."/>
            <person name="Khurana J.P."/>
            <person name="Tyagi A.K."/>
            <person name="Gaikwad K."/>
            <person name="Singh A."/>
            <person name="Dalal V."/>
            <person name="Srivastava S."/>
            <person name="Dixit A."/>
            <person name="Pal A.K."/>
            <person name="Ghazi I.A."/>
            <person name="Yadav M."/>
            <person name="Pandit A."/>
            <person name="Bhargava A."/>
            <person name="Sureshbabu K."/>
            <person name="Batra K."/>
            <person name="Sharma T.R."/>
            <person name="Mohapatra T."/>
            <person name="Singh N.K."/>
            <person name="Messing J."/>
            <person name="Nelson A.B."/>
            <person name="Fuks G."/>
            <person name="Kavchok S."/>
            <person name="Keizer G."/>
            <person name="Linton E."/>
            <person name="Llaca V."/>
            <person name="Song R."/>
            <person name="Tanyolac B."/>
            <person name="Young S."/>
            <person name="Ho-Il K."/>
            <person name="Hahn J.H."/>
            <person name="Sangsakoo G."/>
            <person name="Vanavichit A."/>
            <person name="de Mattos Luiz.A.T."/>
            <person name="Zimmer P.D."/>
            <person name="Malone G."/>
            <person name="Dellagostin O."/>
            <person name="de Oliveira A.C."/>
            <person name="Bevan M."/>
            <person name="Bancroft I."/>
            <person name="Minx P."/>
            <person name="Cordum H."/>
            <person name="Wilson R."/>
            <person name="Cheng Z."/>
            <person name="Jin W."/>
            <person name="Jiang J."/>
            <person name="Leong S.A."/>
            <person name="Iwama H."/>
            <person name="Gojobori T."/>
            <person name="Itoh T."/>
            <person name="Niimura Y."/>
            <person name="Fujii Y."/>
            <person name="Habara T."/>
            <person name="Sakai H."/>
            <person name="Sato Y."/>
            <person name="Wilson G."/>
            <person name="Kumar K."/>
            <person name="McCouch S."/>
            <person name="Juretic N."/>
            <person name="Hoen D."/>
            <person name="Wright S."/>
            <person name="Bruskiewich R."/>
            <person name="Bureau T."/>
            <person name="Miyao A."/>
            <person name="Hirochika H."/>
            <person name="Nishikawa T."/>
            <person name="Kadowaki K."/>
            <person name="Sugiura M."/>
            <person name="Burr B."/>
            <person name="Sasaki T."/>
        </authorList>
    </citation>
    <scope>NUCLEOTIDE SEQUENCE [LARGE SCALE GENOMIC DNA]</scope>
    <source>
        <strain evidence="2">cv. Nipponbare</strain>
    </source>
</reference>
<dbReference type="EMBL" id="AP014966">
    <property type="protein sequence ID" value="BAT09616.1"/>
    <property type="molecule type" value="Genomic_DNA"/>
</dbReference>
<name>A0A0P0XRJ7_ORYSJ</name>
<protein>
    <submittedName>
        <fullName evidence="1">Os10g0108933 protein</fullName>
    </submittedName>
</protein>